<accession>A0A485PIV1</accession>
<reference evidence="1 2" key="1">
    <citation type="submission" date="2019-01" db="EMBL/GenBank/DDBJ databases">
        <authorList>
            <person name="Alioto T."/>
            <person name="Alioto T."/>
        </authorList>
    </citation>
    <scope>NUCLEOTIDE SEQUENCE [LARGE SCALE GENOMIC DNA]</scope>
</reference>
<name>A0A485PIV1_LYNPA</name>
<organism evidence="1 2">
    <name type="scientific">Lynx pardinus</name>
    <name type="common">Iberian lynx</name>
    <name type="synonym">Felis pardina</name>
    <dbReference type="NCBI Taxonomy" id="191816"/>
    <lineage>
        <taxon>Eukaryota</taxon>
        <taxon>Metazoa</taxon>
        <taxon>Chordata</taxon>
        <taxon>Craniata</taxon>
        <taxon>Vertebrata</taxon>
        <taxon>Euteleostomi</taxon>
        <taxon>Mammalia</taxon>
        <taxon>Eutheria</taxon>
        <taxon>Laurasiatheria</taxon>
        <taxon>Carnivora</taxon>
        <taxon>Feliformia</taxon>
        <taxon>Felidae</taxon>
        <taxon>Felinae</taxon>
        <taxon>Lynx</taxon>
    </lineage>
</organism>
<evidence type="ECO:0000313" key="1">
    <source>
        <dbReference type="EMBL" id="VFV46125.1"/>
    </source>
</evidence>
<gene>
    <name evidence="1" type="ORF">LYPA_23C010350</name>
</gene>
<sequence length="237" mass="26825">MEVTLAKPVNKELRQHISGQISPNSENLIVFANKEDSHLKTLCKPPTLLASLNSQHSPGPPEIERCTYPFFPGTKLTPSGMYSLKSNHFNLAVMHLDYYCKKNNWAPPEFLLISHLSQDEKVFLYIKLLFLLLQMDPRVTLYQTNCTTLEDAKELSDQFTLLHLDREHKIFSLDYAKEFGENKETTISVAAHATLSSGTSSMLPYTSRPYSYQSYPLPPIISLATGSHIGQQLYISN</sequence>
<keyword evidence="2" id="KW-1185">Reference proteome</keyword>
<dbReference type="EMBL" id="CAAGRJ010038388">
    <property type="protein sequence ID" value="VFV46125.1"/>
    <property type="molecule type" value="Genomic_DNA"/>
</dbReference>
<dbReference type="Pfam" id="PF14709">
    <property type="entry name" value="DND1_DSRM"/>
    <property type="match status" value="1"/>
</dbReference>
<dbReference type="Proteomes" id="UP000386466">
    <property type="component" value="Unassembled WGS sequence"/>
</dbReference>
<dbReference type="AlphaFoldDB" id="A0A485PIV1"/>
<proteinExistence type="predicted"/>
<evidence type="ECO:0000313" key="2">
    <source>
        <dbReference type="Proteomes" id="UP000386466"/>
    </source>
</evidence>
<protein>
    <submittedName>
        <fullName evidence="1">Probable rna-binding protein 46</fullName>
    </submittedName>
</protein>